<dbReference type="KEGG" id="dma:DMR_10370"/>
<accession>C4XKY9</accession>
<gene>
    <name evidence="1" type="ordered locus">DMR_10370</name>
</gene>
<name>C4XKY9_SOLM1</name>
<dbReference type="AlphaFoldDB" id="C4XKY9"/>
<evidence type="ECO:0000313" key="2">
    <source>
        <dbReference type="Proteomes" id="UP000009071"/>
    </source>
</evidence>
<organism evidence="1 2">
    <name type="scientific">Solidesulfovibrio magneticus (strain ATCC 700980 / DSM 13731 / RS-1)</name>
    <name type="common">Desulfovibrio magneticus</name>
    <dbReference type="NCBI Taxonomy" id="573370"/>
    <lineage>
        <taxon>Bacteria</taxon>
        <taxon>Pseudomonadati</taxon>
        <taxon>Thermodesulfobacteriota</taxon>
        <taxon>Desulfovibrionia</taxon>
        <taxon>Desulfovibrionales</taxon>
        <taxon>Desulfovibrionaceae</taxon>
        <taxon>Solidesulfovibrio</taxon>
    </lineage>
</organism>
<dbReference type="HOGENOM" id="CLU_2600354_0_0_7"/>
<proteinExistence type="predicted"/>
<evidence type="ECO:0000313" key="1">
    <source>
        <dbReference type="EMBL" id="BAH74528.1"/>
    </source>
</evidence>
<protein>
    <submittedName>
        <fullName evidence="1">Uncharacterized protein</fullName>
    </submittedName>
</protein>
<dbReference type="EMBL" id="AP010904">
    <property type="protein sequence ID" value="BAH74528.1"/>
    <property type="molecule type" value="Genomic_DNA"/>
</dbReference>
<keyword evidence="2" id="KW-1185">Reference proteome</keyword>
<sequence length="79" mass="8555">MVDDISEQNHTCPMAGSCHFSPPIGGDFLDTAYISELQDAAFSVDGAVKLVWTDLRNDIVFCKLLLSIDSVFGLVMASD</sequence>
<dbReference type="Proteomes" id="UP000009071">
    <property type="component" value="Chromosome"/>
</dbReference>
<reference evidence="1 2" key="1">
    <citation type="journal article" date="2009" name="Genome Res.">
        <title>Whole genome sequence of Desulfovibrio magneticus strain RS-1 revealed common gene clusters in magnetotactic bacteria.</title>
        <authorList>
            <person name="Nakazawa H."/>
            <person name="Arakaki A."/>
            <person name="Narita-Yamada S."/>
            <person name="Yashiro I."/>
            <person name="Jinno K."/>
            <person name="Aoki N."/>
            <person name="Tsuruyama A."/>
            <person name="Okamura Y."/>
            <person name="Tanikawa S."/>
            <person name="Fujita N."/>
            <person name="Takeyama H."/>
            <person name="Matsunaga T."/>
        </authorList>
    </citation>
    <scope>NUCLEOTIDE SEQUENCE [LARGE SCALE GENOMIC DNA]</scope>
    <source>
        <strain evidence="2">ATCC 700980 / DSM 13731 / RS-1</strain>
    </source>
</reference>